<comment type="caution">
    <text evidence="5">The sequence shown here is derived from an EMBL/GenBank/DDBJ whole genome shotgun (WGS) entry which is preliminary data.</text>
</comment>
<dbReference type="InterPro" id="IPR050093">
    <property type="entry name" value="ABC_SmlMolc_Importer"/>
</dbReference>
<organism evidence="5 6">
    <name type="scientific">Kineothrix alysoides</name>
    <dbReference type="NCBI Taxonomy" id="1469948"/>
    <lineage>
        <taxon>Bacteria</taxon>
        <taxon>Bacillati</taxon>
        <taxon>Bacillota</taxon>
        <taxon>Clostridia</taxon>
        <taxon>Lachnospirales</taxon>
        <taxon>Lachnospiraceae</taxon>
        <taxon>Kineothrix</taxon>
    </lineage>
</organism>
<dbReference type="InterPro" id="IPR017871">
    <property type="entry name" value="ABC_transporter-like_CS"/>
</dbReference>
<evidence type="ECO:0000313" key="6">
    <source>
        <dbReference type="Proteomes" id="UP000295718"/>
    </source>
</evidence>
<name>A0A4R1QT50_9FIRM</name>
<dbReference type="GO" id="GO:0016887">
    <property type="term" value="F:ATP hydrolysis activity"/>
    <property type="evidence" value="ECO:0007669"/>
    <property type="project" value="InterPro"/>
</dbReference>
<evidence type="ECO:0000256" key="2">
    <source>
        <dbReference type="ARBA" id="ARBA00022741"/>
    </source>
</evidence>
<evidence type="ECO:0000256" key="3">
    <source>
        <dbReference type="ARBA" id="ARBA00022840"/>
    </source>
</evidence>
<evidence type="ECO:0000313" key="5">
    <source>
        <dbReference type="EMBL" id="TCL56253.1"/>
    </source>
</evidence>
<dbReference type="SMART" id="SM00382">
    <property type="entry name" value="AAA"/>
    <property type="match status" value="1"/>
</dbReference>
<evidence type="ECO:0000259" key="4">
    <source>
        <dbReference type="PROSITE" id="PS50893"/>
    </source>
</evidence>
<proteinExistence type="predicted"/>
<accession>A0A4R1QT50</accession>
<dbReference type="PROSITE" id="PS50893">
    <property type="entry name" value="ABC_TRANSPORTER_2"/>
    <property type="match status" value="1"/>
</dbReference>
<dbReference type="SUPFAM" id="SSF52540">
    <property type="entry name" value="P-loop containing nucleoside triphosphate hydrolases"/>
    <property type="match status" value="1"/>
</dbReference>
<protein>
    <submittedName>
        <fullName evidence="5">NitT/TauT family transport system ATP-binding protein</fullName>
    </submittedName>
</protein>
<dbReference type="Gene3D" id="3.40.50.300">
    <property type="entry name" value="P-loop containing nucleotide triphosphate hydrolases"/>
    <property type="match status" value="1"/>
</dbReference>
<dbReference type="InterPro" id="IPR003439">
    <property type="entry name" value="ABC_transporter-like_ATP-bd"/>
</dbReference>
<dbReference type="STRING" id="1469948.GCA_000732725_00508"/>
<reference evidence="5 6" key="1">
    <citation type="submission" date="2019-03" db="EMBL/GenBank/DDBJ databases">
        <title>Genomic Encyclopedia of Type Strains, Phase IV (KMG-IV): sequencing the most valuable type-strain genomes for metagenomic binning, comparative biology and taxonomic classification.</title>
        <authorList>
            <person name="Goeker M."/>
        </authorList>
    </citation>
    <scope>NUCLEOTIDE SEQUENCE [LARGE SCALE GENOMIC DNA]</scope>
    <source>
        <strain evidence="5 6">DSM 100556</strain>
    </source>
</reference>
<dbReference type="EMBL" id="SLUO01000012">
    <property type="protein sequence ID" value="TCL56253.1"/>
    <property type="molecule type" value="Genomic_DNA"/>
</dbReference>
<dbReference type="PANTHER" id="PTHR42781:SF4">
    <property type="entry name" value="SPERMIDINE_PUTRESCINE IMPORT ATP-BINDING PROTEIN POTA"/>
    <property type="match status" value="1"/>
</dbReference>
<gene>
    <name evidence="5" type="ORF">EDD76_11281</name>
</gene>
<dbReference type="InterPro" id="IPR027417">
    <property type="entry name" value="P-loop_NTPase"/>
</dbReference>
<dbReference type="AlphaFoldDB" id="A0A4R1QT50"/>
<sequence length="247" mass="27910">MKKEFILMEQVSFSFGRQQVLKKVCLSLEQGISYALIGKSGSGKTTILNLIAGFLKPDEGTVSINGTRVLGPRKETAFLFQELGLFPWQTVEEAVAMPLKLRGGKQEAKEAVYHLLEKLGLEKYGNKYPQELSGGEQQRVALARTLIGGPDIILMDEPTSALDAATKEELQGVIREEQQRRGTTLFFVTHDVEEAMWLGQYVLILKEDGEVEQIENPYYFNKDAREQLGFYEECIKLRQLLKMEKEG</sequence>
<dbReference type="InterPro" id="IPR003593">
    <property type="entry name" value="AAA+_ATPase"/>
</dbReference>
<feature type="domain" description="ABC transporter" evidence="4">
    <location>
        <begin position="6"/>
        <end position="232"/>
    </location>
</feature>
<dbReference type="GO" id="GO:0005524">
    <property type="term" value="F:ATP binding"/>
    <property type="evidence" value="ECO:0007669"/>
    <property type="project" value="UniProtKB-KW"/>
</dbReference>
<keyword evidence="6" id="KW-1185">Reference proteome</keyword>
<dbReference type="PANTHER" id="PTHR42781">
    <property type="entry name" value="SPERMIDINE/PUTRESCINE IMPORT ATP-BINDING PROTEIN POTA"/>
    <property type="match status" value="1"/>
</dbReference>
<keyword evidence="2" id="KW-0547">Nucleotide-binding</keyword>
<dbReference type="Pfam" id="PF00005">
    <property type="entry name" value="ABC_tran"/>
    <property type="match status" value="1"/>
</dbReference>
<dbReference type="Proteomes" id="UP000295718">
    <property type="component" value="Unassembled WGS sequence"/>
</dbReference>
<keyword evidence="1" id="KW-0813">Transport</keyword>
<keyword evidence="3 5" id="KW-0067">ATP-binding</keyword>
<evidence type="ECO:0000256" key="1">
    <source>
        <dbReference type="ARBA" id="ARBA00022448"/>
    </source>
</evidence>
<dbReference type="PROSITE" id="PS00211">
    <property type="entry name" value="ABC_TRANSPORTER_1"/>
    <property type="match status" value="1"/>
</dbReference>